<reference evidence="2 3" key="1">
    <citation type="journal article" date="2017" name="Nat. Ecol. Evol.">
        <title>Scallop genome provides insights into evolution of bilaterian karyotype and development.</title>
        <authorList>
            <person name="Wang S."/>
            <person name="Zhang J."/>
            <person name="Jiao W."/>
            <person name="Li J."/>
            <person name="Xun X."/>
            <person name="Sun Y."/>
            <person name="Guo X."/>
            <person name="Huan P."/>
            <person name="Dong B."/>
            <person name="Zhang L."/>
            <person name="Hu X."/>
            <person name="Sun X."/>
            <person name="Wang J."/>
            <person name="Zhao C."/>
            <person name="Wang Y."/>
            <person name="Wang D."/>
            <person name="Huang X."/>
            <person name="Wang R."/>
            <person name="Lv J."/>
            <person name="Li Y."/>
            <person name="Zhang Z."/>
            <person name="Liu B."/>
            <person name="Lu W."/>
            <person name="Hui Y."/>
            <person name="Liang J."/>
            <person name="Zhou Z."/>
            <person name="Hou R."/>
            <person name="Li X."/>
            <person name="Liu Y."/>
            <person name="Li H."/>
            <person name="Ning X."/>
            <person name="Lin Y."/>
            <person name="Zhao L."/>
            <person name="Xing Q."/>
            <person name="Dou J."/>
            <person name="Li Y."/>
            <person name="Mao J."/>
            <person name="Guo H."/>
            <person name="Dou H."/>
            <person name="Li T."/>
            <person name="Mu C."/>
            <person name="Jiang W."/>
            <person name="Fu Q."/>
            <person name="Fu X."/>
            <person name="Miao Y."/>
            <person name="Liu J."/>
            <person name="Yu Q."/>
            <person name="Li R."/>
            <person name="Liao H."/>
            <person name="Li X."/>
            <person name="Kong Y."/>
            <person name="Jiang Z."/>
            <person name="Chourrout D."/>
            <person name="Li R."/>
            <person name="Bao Z."/>
        </authorList>
    </citation>
    <scope>NUCLEOTIDE SEQUENCE [LARGE SCALE GENOMIC DNA]</scope>
    <source>
        <strain evidence="2 3">PY_sf001</strain>
    </source>
</reference>
<name>A0A210QIY3_MIZYE</name>
<dbReference type="OrthoDB" id="429991at2759"/>
<feature type="compositionally biased region" description="Polar residues" evidence="1">
    <location>
        <begin position="440"/>
        <end position="453"/>
    </location>
</feature>
<feature type="compositionally biased region" description="Polar residues" evidence="1">
    <location>
        <begin position="394"/>
        <end position="406"/>
    </location>
</feature>
<dbReference type="InterPro" id="IPR051291">
    <property type="entry name" value="CIMAP"/>
</dbReference>
<protein>
    <recommendedName>
        <fullName evidence="4">Outer dense fiber protein 3</fullName>
    </recommendedName>
</protein>
<dbReference type="AlphaFoldDB" id="A0A210QIY3"/>
<keyword evidence="3" id="KW-1185">Reference proteome</keyword>
<feature type="region of interest" description="Disordered" evidence="1">
    <location>
        <begin position="389"/>
        <end position="467"/>
    </location>
</feature>
<proteinExistence type="predicted"/>
<sequence>MTNTHKARVNAPIIEDRQWDASPKSQNAEKTKKIPARNAMGEYIVPAGGKALTSLGNPAPGPANYCPHIGLTRSSAPQYSIVGKHRSNNDAGKGIPGPSDYTTTGDLIWKKKNSTLKSRGKSFFDEEAARSCTVIGPAKYNVEHKLGKDGPKYSIAHKQSPVIYTGPPNSKVQPADTHGFQTPGPNYRPNSSYWKRGHEKSFGSARNISYTENPGPGDYCIKDPPAGVSYSFGSKLPPTPSVKRATYTESPGPGTYNLGTTIGKATSVSISGKAKETDLGVFQGPSPATYYLRNSMNFNRKPITLAYRWFGRDEPKTPGPADYSVSKKNLKTNPIYSNRQHTKPSFPDSLNYTSKGEGDLPGPGSYNLSKNFVKNDSPAYSMRQKIRAHETENPAPNSYKAEQNDTVPGGRKAPSFSMGRQFEVPDSKVSPGPAAYTPSLAESTPKYTMTSRPKSNRRGGNPAANAYKVPSAFGQASAATLKSRASPYVYSGFRTTKITEEVPSI</sequence>
<feature type="region of interest" description="Disordered" evidence="1">
    <location>
        <begin position="316"/>
        <end position="372"/>
    </location>
</feature>
<accession>A0A210QIY3</accession>
<evidence type="ECO:0008006" key="4">
    <source>
        <dbReference type="Google" id="ProtNLM"/>
    </source>
</evidence>
<organism evidence="2 3">
    <name type="scientific">Mizuhopecten yessoensis</name>
    <name type="common">Japanese scallop</name>
    <name type="synonym">Patinopecten yessoensis</name>
    <dbReference type="NCBI Taxonomy" id="6573"/>
    <lineage>
        <taxon>Eukaryota</taxon>
        <taxon>Metazoa</taxon>
        <taxon>Spiralia</taxon>
        <taxon>Lophotrochozoa</taxon>
        <taxon>Mollusca</taxon>
        <taxon>Bivalvia</taxon>
        <taxon>Autobranchia</taxon>
        <taxon>Pteriomorphia</taxon>
        <taxon>Pectinida</taxon>
        <taxon>Pectinoidea</taxon>
        <taxon>Pectinidae</taxon>
        <taxon>Mizuhopecten</taxon>
    </lineage>
</organism>
<dbReference type="InterPro" id="IPR010736">
    <property type="entry name" value="SHIPPO-rpt"/>
</dbReference>
<dbReference type="Proteomes" id="UP000242188">
    <property type="component" value="Unassembled WGS sequence"/>
</dbReference>
<dbReference type="Pfam" id="PF07004">
    <property type="entry name" value="SHIPPO-rpt"/>
    <property type="match status" value="8"/>
</dbReference>
<dbReference type="PANTHER" id="PTHR21580">
    <property type="entry name" value="SHIPPO-1-RELATED"/>
    <property type="match status" value="1"/>
</dbReference>
<comment type="caution">
    <text evidence="2">The sequence shown here is derived from an EMBL/GenBank/DDBJ whole genome shotgun (WGS) entry which is preliminary data.</text>
</comment>
<dbReference type="EMBL" id="NEDP02003393">
    <property type="protein sequence ID" value="OWF48748.1"/>
    <property type="molecule type" value="Genomic_DNA"/>
</dbReference>
<feature type="region of interest" description="Disordered" evidence="1">
    <location>
        <begin position="1"/>
        <end position="35"/>
    </location>
</feature>
<evidence type="ECO:0000313" key="2">
    <source>
        <dbReference type="EMBL" id="OWF48748.1"/>
    </source>
</evidence>
<evidence type="ECO:0000313" key="3">
    <source>
        <dbReference type="Proteomes" id="UP000242188"/>
    </source>
</evidence>
<dbReference type="PANTHER" id="PTHR21580:SF28">
    <property type="entry name" value="BOREALIN N-TERMINAL DOMAIN-CONTAINING PROTEIN-RELATED"/>
    <property type="match status" value="1"/>
</dbReference>
<gene>
    <name evidence="2" type="ORF">KP79_PYT11965</name>
</gene>
<evidence type="ECO:0000256" key="1">
    <source>
        <dbReference type="SAM" id="MobiDB-lite"/>
    </source>
</evidence>